<dbReference type="Gene3D" id="1.10.287.130">
    <property type="match status" value="1"/>
</dbReference>
<evidence type="ECO:0000313" key="16">
    <source>
        <dbReference type="Proteomes" id="UP000467637"/>
    </source>
</evidence>
<accession>A0ABW9U8V1</accession>
<dbReference type="InterPro" id="IPR004358">
    <property type="entry name" value="Sig_transdc_His_kin-like_C"/>
</dbReference>
<reference evidence="15 16" key="1">
    <citation type="submission" date="2019-12" db="EMBL/GenBank/DDBJ databases">
        <authorList>
            <person name="Huq M.A."/>
        </authorList>
    </citation>
    <scope>NUCLEOTIDE SEQUENCE [LARGE SCALE GENOMIC DNA]</scope>
    <source>
        <strain evidence="15 16">MAH-34</strain>
    </source>
</reference>
<keyword evidence="12" id="KW-1133">Transmembrane helix</keyword>
<dbReference type="InterPro" id="IPR005467">
    <property type="entry name" value="His_kinase_dom"/>
</dbReference>
<dbReference type="PANTHER" id="PTHR42878">
    <property type="entry name" value="TWO-COMPONENT HISTIDINE KINASE"/>
    <property type="match status" value="1"/>
</dbReference>
<evidence type="ECO:0000256" key="5">
    <source>
        <dbReference type="ARBA" id="ARBA00022553"/>
    </source>
</evidence>
<evidence type="ECO:0000256" key="7">
    <source>
        <dbReference type="ARBA" id="ARBA00022741"/>
    </source>
</evidence>
<dbReference type="InterPro" id="IPR003660">
    <property type="entry name" value="HAMP_dom"/>
</dbReference>
<evidence type="ECO:0000259" key="14">
    <source>
        <dbReference type="PROSITE" id="PS50885"/>
    </source>
</evidence>
<dbReference type="PROSITE" id="PS50109">
    <property type="entry name" value="HIS_KIN"/>
    <property type="match status" value="1"/>
</dbReference>
<dbReference type="PRINTS" id="PR00344">
    <property type="entry name" value="BCTRLSENSOR"/>
</dbReference>
<dbReference type="Gene3D" id="6.10.340.10">
    <property type="match status" value="1"/>
</dbReference>
<evidence type="ECO:0000256" key="10">
    <source>
        <dbReference type="ARBA" id="ARBA00023012"/>
    </source>
</evidence>
<keyword evidence="7" id="KW-0547">Nucleotide-binding</keyword>
<dbReference type="CDD" id="cd06225">
    <property type="entry name" value="HAMP"/>
    <property type="match status" value="1"/>
</dbReference>
<evidence type="ECO:0000313" key="15">
    <source>
        <dbReference type="EMBL" id="MVQ35836.1"/>
    </source>
</evidence>
<dbReference type="Pfam" id="PF00512">
    <property type="entry name" value="HisKA"/>
    <property type="match status" value="1"/>
</dbReference>
<keyword evidence="4" id="KW-1003">Cell membrane</keyword>
<dbReference type="SMART" id="SM00304">
    <property type="entry name" value="HAMP"/>
    <property type="match status" value="1"/>
</dbReference>
<keyword evidence="6" id="KW-0808">Transferase</keyword>
<sequence>MLIASGVSTGIILLTLLICYHFMLLHWKDVVILSTVTLGAAVVSMGIHYIMTRPLEKAIHAITQETTRISEGHFEGVVPHIGPAEFQRLAEQFNRMSGKLKESFGKLRTAEISRKELVANVSHDLRTPMSSIKAFVEALEDDVIQDKATFERYLRTIRLETGRLDGLIQELFKLSQLDAGGTDFVPEPYHIDQLLVDGLQSLAFQLEDKQLQVVVDMPDYLPPVTIMPQEMKRVLANILGNAIRHSPVGGSITIKVEQLPTSYLKLLIQDQGEGIEERDADKIFDRFYRSDPSRTRASGGAGLGLAIAKSIVQLHGGTIGVDSRVGKDEGSGSTFWFTIPIEKGASAEMG</sequence>
<dbReference type="EMBL" id="WSEM01000012">
    <property type="protein sequence ID" value="MVQ35836.1"/>
    <property type="molecule type" value="Genomic_DNA"/>
</dbReference>
<dbReference type="EC" id="2.7.13.3" evidence="3"/>
<dbReference type="SUPFAM" id="SSF47384">
    <property type="entry name" value="Homodimeric domain of signal transducing histidine kinase"/>
    <property type="match status" value="1"/>
</dbReference>
<evidence type="ECO:0000256" key="2">
    <source>
        <dbReference type="ARBA" id="ARBA00004651"/>
    </source>
</evidence>
<proteinExistence type="predicted"/>
<dbReference type="SMART" id="SM00387">
    <property type="entry name" value="HATPase_c"/>
    <property type="match status" value="1"/>
</dbReference>
<dbReference type="CDD" id="cd00075">
    <property type="entry name" value="HATPase"/>
    <property type="match status" value="1"/>
</dbReference>
<keyword evidence="5" id="KW-0597">Phosphoprotein</keyword>
<keyword evidence="12" id="KW-0812">Transmembrane</keyword>
<name>A0ABW9U8V1_9BACL</name>
<feature type="transmembrane region" description="Helical" evidence="12">
    <location>
        <begin position="30"/>
        <end position="51"/>
    </location>
</feature>
<dbReference type="InterPro" id="IPR036097">
    <property type="entry name" value="HisK_dim/P_sf"/>
</dbReference>
<feature type="transmembrane region" description="Helical" evidence="12">
    <location>
        <begin position="6"/>
        <end position="23"/>
    </location>
</feature>
<feature type="domain" description="Histidine kinase" evidence="13">
    <location>
        <begin position="120"/>
        <end position="343"/>
    </location>
</feature>
<keyword evidence="10" id="KW-0902">Two-component regulatory system</keyword>
<dbReference type="Gene3D" id="3.30.565.10">
    <property type="entry name" value="Histidine kinase-like ATPase, C-terminal domain"/>
    <property type="match status" value="1"/>
</dbReference>
<organism evidence="15 16">
    <name type="scientific">Paenibacillus anseongense</name>
    <dbReference type="NCBI Taxonomy" id="2682845"/>
    <lineage>
        <taxon>Bacteria</taxon>
        <taxon>Bacillati</taxon>
        <taxon>Bacillota</taxon>
        <taxon>Bacilli</taxon>
        <taxon>Bacillales</taxon>
        <taxon>Paenibacillaceae</taxon>
        <taxon>Paenibacillus</taxon>
    </lineage>
</organism>
<comment type="catalytic activity">
    <reaction evidence="1">
        <text>ATP + protein L-histidine = ADP + protein N-phospho-L-histidine.</text>
        <dbReference type="EC" id="2.7.13.3"/>
    </reaction>
</comment>
<evidence type="ECO:0000256" key="6">
    <source>
        <dbReference type="ARBA" id="ARBA00022679"/>
    </source>
</evidence>
<protein>
    <recommendedName>
        <fullName evidence="3">histidine kinase</fullName>
        <ecNumber evidence="3">2.7.13.3</ecNumber>
    </recommendedName>
</protein>
<evidence type="ECO:0000256" key="1">
    <source>
        <dbReference type="ARBA" id="ARBA00000085"/>
    </source>
</evidence>
<dbReference type="SUPFAM" id="SSF55874">
    <property type="entry name" value="ATPase domain of HSP90 chaperone/DNA topoisomerase II/histidine kinase"/>
    <property type="match status" value="1"/>
</dbReference>
<dbReference type="Pfam" id="PF02518">
    <property type="entry name" value="HATPase_c"/>
    <property type="match status" value="1"/>
</dbReference>
<evidence type="ECO:0000256" key="4">
    <source>
        <dbReference type="ARBA" id="ARBA00022475"/>
    </source>
</evidence>
<comment type="subcellular location">
    <subcellularLocation>
        <location evidence="2">Cell membrane</location>
        <topology evidence="2">Multi-pass membrane protein</topology>
    </subcellularLocation>
</comment>
<evidence type="ECO:0000256" key="11">
    <source>
        <dbReference type="ARBA" id="ARBA00023136"/>
    </source>
</evidence>
<dbReference type="Pfam" id="PF00672">
    <property type="entry name" value="HAMP"/>
    <property type="match status" value="1"/>
</dbReference>
<evidence type="ECO:0000256" key="9">
    <source>
        <dbReference type="ARBA" id="ARBA00022840"/>
    </source>
</evidence>
<dbReference type="CDD" id="cd00082">
    <property type="entry name" value="HisKA"/>
    <property type="match status" value="1"/>
</dbReference>
<dbReference type="InterPro" id="IPR036890">
    <property type="entry name" value="HATPase_C_sf"/>
</dbReference>
<keyword evidence="16" id="KW-1185">Reference proteome</keyword>
<feature type="domain" description="HAMP" evidence="14">
    <location>
        <begin position="53"/>
        <end position="105"/>
    </location>
</feature>
<evidence type="ECO:0000256" key="3">
    <source>
        <dbReference type="ARBA" id="ARBA00012438"/>
    </source>
</evidence>
<keyword evidence="11 12" id="KW-0472">Membrane</keyword>
<gene>
    <name evidence="15" type="ORF">GON05_14350</name>
</gene>
<dbReference type="PANTHER" id="PTHR42878:SF7">
    <property type="entry name" value="SENSOR HISTIDINE KINASE GLRK"/>
    <property type="match status" value="1"/>
</dbReference>
<evidence type="ECO:0000259" key="13">
    <source>
        <dbReference type="PROSITE" id="PS50109"/>
    </source>
</evidence>
<dbReference type="Proteomes" id="UP000467637">
    <property type="component" value="Unassembled WGS sequence"/>
</dbReference>
<dbReference type="InterPro" id="IPR003661">
    <property type="entry name" value="HisK_dim/P_dom"/>
</dbReference>
<evidence type="ECO:0000256" key="12">
    <source>
        <dbReference type="SAM" id="Phobius"/>
    </source>
</evidence>
<dbReference type="SMART" id="SM00388">
    <property type="entry name" value="HisKA"/>
    <property type="match status" value="1"/>
</dbReference>
<dbReference type="InterPro" id="IPR050351">
    <property type="entry name" value="BphY/WalK/GraS-like"/>
</dbReference>
<comment type="caution">
    <text evidence="15">The sequence shown here is derived from an EMBL/GenBank/DDBJ whole genome shotgun (WGS) entry which is preliminary data.</text>
</comment>
<keyword evidence="8" id="KW-0418">Kinase</keyword>
<evidence type="ECO:0000256" key="8">
    <source>
        <dbReference type="ARBA" id="ARBA00022777"/>
    </source>
</evidence>
<keyword evidence="9" id="KW-0067">ATP-binding</keyword>
<dbReference type="PROSITE" id="PS50885">
    <property type="entry name" value="HAMP"/>
    <property type="match status" value="1"/>
</dbReference>
<dbReference type="InterPro" id="IPR003594">
    <property type="entry name" value="HATPase_dom"/>
</dbReference>
<dbReference type="SUPFAM" id="SSF158472">
    <property type="entry name" value="HAMP domain-like"/>
    <property type="match status" value="1"/>
</dbReference>